<sequence>MLDEKDGQVSRCRLQHEETKMQDGMRLTRTARTNGRPPVVIRPAILPNDIAEIRALDTSFTTESIHDVWANDDGFSLRSRPLDAPLLKRFSLDDLEATDRPWDRGWVSFDGASGNINGFVATQFKAWNARLAVWHLYVAPDARRTGIGRALITSVSTYARAVGARRLWVETTSVNVPGIAAYRALGFSLTGLDLTLYEGTSAEGEIALFLSRPV</sequence>
<gene>
    <name evidence="3" type="ORF">C7I55_02870</name>
</gene>
<dbReference type="InterPro" id="IPR016181">
    <property type="entry name" value="Acyl_CoA_acyltransferase"/>
</dbReference>
<accession>A0A2P7QZE5</accession>
<evidence type="ECO:0000313" key="3">
    <source>
        <dbReference type="EMBL" id="PSJ43329.1"/>
    </source>
</evidence>
<organism evidence="3 4">
    <name type="scientific">Allosphingosinicella deserti</name>
    <dbReference type="NCBI Taxonomy" id="2116704"/>
    <lineage>
        <taxon>Bacteria</taxon>
        <taxon>Pseudomonadati</taxon>
        <taxon>Pseudomonadota</taxon>
        <taxon>Alphaproteobacteria</taxon>
        <taxon>Sphingomonadales</taxon>
        <taxon>Sphingomonadaceae</taxon>
        <taxon>Allosphingosinicella</taxon>
    </lineage>
</organism>
<dbReference type="PROSITE" id="PS51186">
    <property type="entry name" value="GNAT"/>
    <property type="match status" value="1"/>
</dbReference>
<feature type="domain" description="N-acetyltransferase" evidence="2">
    <location>
        <begin position="39"/>
        <end position="214"/>
    </location>
</feature>
<protein>
    <submittedName>
        <fullName evidence="3">N-acetyltransferase</fullName>
    </submittedName>
</protein>
<dbReference type="Gene3D" id="3.40.630.30">
    <property type="match status" value="1"/>
</dbReference>
<dbReference type="EMBL" id="PXYI01000001">
    <property type="protein sequence ID" value="PSJ43329.1"/>
    <property type="molecule type" value="Genomic_DNA"/>
</dbReference>
<reference evidence="3 4" key="1">
    <citation type="submission" date="2018-03" db="EMBL/GenBank/DDBJ databases">
        <title>The draft genome of Sphingosinicella sp. GL-C-18.</title>
        <authorList>
            <person name="Liu L."/>
            <person name="Li L."/>
            <person name="Liang L."/>
            <person name="Zhang X."/>
            <person name="Wang T."/>
        </authorList>
    </citation>
    <scope>NUCLEOTIDE SEQUENCE [LARGE SCALE GENOMIC DNA]</scope>
    <source>
        <strain evidence="3 4">GL-C-18</strain>
    </source>
</reference>
<name>A0A2P7QZE5_9SPHN</name>
<dbReference type="InterPro" id="IPR000182">
    <property type="entry name" value="GNAT_dom"/>
</dbReference>
<dbReference type="GO" id="GO:0008080">
    <property type="term" value="F:N-acetyltransferase activity"/>
    <property type="evidence" value="ECO:0007669"/>
    <property type="project" value="InterPro"/>
</dbReference>
<dbReference type="Proteomes" id="UP000241167">
    <property type="component" value="Unassembled WGS sequence"/>
</dbReference>
<dbReference type="PANTHER" id="PTHR13947:SF37">
    <property type="entry name" value="LD18367P"/>
    <property type="match status" value="1"/>
</dbReference>
<dbReference type="AlphaFoldDB" id="A0A2P7QZE5"/>
<evidence type="ECO:0000313" key="4">
    <source>
        <dbReference type="Proteomes" id="UP000241167"/>
    </source>
</evidence>
<dbReference type="PANTHER" id="PTHR13947">
    <property type="entry name" value="GNAT FAMILY N-ACETYLTRANSFERASE"/>
    <property type="match status" value="1"/>
</dbReference>
<dbReference type="InterPro" id="IPR050769">
    <property type="entry name" value="NAT_camello-type"/>
</dbReference>
<keyword evidence="1 3" id="KW-0808">Transferase</keyword>
<dbReference type="CDD" id="cd04301">
    <property type="entry name" value="NAT_SF"/>
    <property type="match status" value="1"/>
</dbReference>
<dbReference type="Pfam" id="PF00583">
    <property type="entry name" value="Acetyltransf_1"/>
    <property type="match status" value="1"/>
</dbReference>
<comment type="caution">
    <text evidence="3">The sequence shown here is derived from an EMBL/GenBank/DDBJ whole genome shotgun (WGS) entry which is preliminary data.</text>
</comment>
<proteinExistence type="predicted"/>
<evidence type="ECO:0000256" key="1">
    <source>
        <dbReference type="ARBA" id="ARBA00022679"/>
    </source>
</evidence>
<evidence type="ECO:0000259" key="2">
    <source>
        <dbReference type="PROSITE" id="PS51186"/>
    </source>
</evidence>
<keyword evidence="4" id="KW-1185">Reference proteome</keyword>
<dbReference type="SUPFAM" id="SSF55729">
    <property type="entry name" value="Acyl-CoA N-acyltransferases (Nat)"/>
    <property type="match status" value="1"/>
</dbReference>